<keyword evidence="9" id="KW-1185">Reference proteome</keyword>
<comment type="caution">
    <text evidence="8">The sequence shown here is derived from an EMBL/GenBank/DDBJ whole genome shotgun (WGS) entry which is preliminary data.</text>
</comment>
<dbReference type="Gene3D" id="3.40.190.10">
    <property type="entry name" value="Periplasmic binding protein-like II"/>
    <property type="match status" value="2"/>
</dbReference>
<feature type="compositionally biased region" description="Low complexity" evidence="5">
    <location>
        <begin position="76"/>
        <end position="88"/>
    </location>
</feature>
<dbReference type="PANTHER" id="PTHR30085:SF6">
    <property type="entry name" value="ABC TRANSPORTER GLUTAMINE-BINDING PROTEIN GLNH"/>
    <property type="match status" value="1"/>
</dbReference>
<feature type="domain" description="Ionotropic glutamate receptor C-terminal" evidence="7">
    <location>
        <begin position="99"/>
        <end position="318"/>
    </location>
</feature>
<proteinExistence type="inferred from homology"/>
<reference evidence="8 9" key="1">
    <citation type="submission" date="2017-03" db="EMBL/GenBank/DDBJ databases">
        <title>Draft genome sequence of Streptomyces scabrisporus NF3, endophyte isolated from Amphipterygium adstringens.</title>
        <authorList>
            <person name="Vazquez M."/>
            <person name="Ceapa C.D."/>
            <person name="Rodriguez Luna D."/>
            <person name="Sanchez Esquivel S."/>
        </authorList>
    </citation>
    <scope>NUCLEOTIDE SEQUENCE [LARGE SCALE GENOMIC DNA]</scope>
    <source>
        <strain evidence="8 9">NF3</strain>
    </source>
</reference>
<evidence type="ECO:0000259" key="7">
    <source>
        <dbReference type="SMART" id="SM00079"/>
    </source>
</evidence>
<gene>
    <name evidence="8" type="ORF">B4N89_28850</name>
</gene>
<name>A0A1T3P5Y5_9ACTN</name>
<evidence type="ECO:0000256" key="5">
    <source>
        <dbReference type="SAM" id="MobiDB-lite"/>
    </source>
</evidence>
<dbReference type="PROSITE" id="PS01039">
    <property type="entry name" value="SBP_BACTERIAL_3"/>
    <property type="match status" value="1"/>
</dbReference>
<dbReference type="InterPro" id="IPR001320">
    <property type="entry name" value="Iontro_rcpt_C"/>
</dbReference>
<evidence type="ECO:0000313" key="8">
    <source>
        <dbReference type="EMBL" id="OPC84402.1"/>
    </source>
</evidence>
<evidence type="ECO:0000256" key="3">
    <source>
        <dbReference type="ARBA" id="ARBA00022729"/>
    </source>
</evidence>
<dbReference type="SUPFAM" id="SSF53850">
    <property type="entry name" value="Periplasmic binding protein-like II"/>
    <property type="match status" value="1"/>
</dbReference>
<dbReference type="GO" id="GO:0015276">
    <property type="term" value="F:ligand-gated monoatomic ion channel activity"/>
    <property type="evidence" value="ECO:0007669"/>
    <property type="project" value="InterPro"/>
</dbReference>
<dbReference type="InterPro" id="IPR001638">
    <property type="entry name" value="Solute-binding_3/MltF_N"/>
</dbReference>
<dbReference type="EMBL" id="MWQN01000001">
    <property type="protein sequence ID" value="OPC84402.1"/>
    <property type="molecule type" value="Genomic_DNA"/>
</dbReference>
<feature type="compositionally biased region" description="Pro residues" evidence="5">
    <location>
        <begin position="59"/>
        <end position="69"/>
    </location>
</feature>
<dbReference type="AlphaFoldDB" id="A0A1T3P5Y5"/>
<dbReference type="SMART" id="SM00079">
    <property type="entry name" value="PBPe"/>
    <property type="match status" value="1"/>
</dbReference>
<sequence>MLHPVWSKRLDAASLPVAALATVLLASGCGSGGGGDSGASSAPSARYVPIEVGVSDPKLAPPVPAPPCDPSRSLTPAGPARAGAMPAGSTMRAIQDRGRLVVGVDQNTRMFAAPNEENGELEGFDIDMAREVAKAIFGDVDRVQFKTIPPGRRIDVLLKNEVDMVVDAMTITCERRQQVDFSAVYLEDALRFLVPKHSKVQSLDDLAGKYVCVSSNTTPERRVAESKAKVYAVSDRTDCLVALQEGRVAAAYTNASLLESLREQDPKLEVTGPKTVEEVKGIAIPRGQDDFVRFLNAVLERMKTDGTWQRLYDTWLARSLGAAKPPATTYRD</sequence>
<evidence type="ECO:0008006" key="10">
    <source>
        <dbReference type="Google" id="ProtNLM"/>
    </source>
</evidence>
<dbReference type="CDD" id="cd13690">
    <property type="entry name" value="PBP2_GluB"/>
    <property type="match status" value="1"/>
</dbReference>
<dbReference type="SMART" id="SM00062">
    <property type="entry name" value="PBPb"/>
    <property type="match status" value="1"/>
</dbReference>
<organism evidence="8 9">
    <name type="scientific">Embleya scabrispora</name>
    <dbReference type="NCBI Taxonomy" id="159449"/>
    <lineage>
        <taxon>Bacteria</taxon>
        <taxon>Bacillati</taxon>
        <taxon>Actinomycetota</taxon>
        <taxon>Actinomycetes</taxon>
        <taxon>Kitasatosporales</taxon>
        <taxon>Streptomycetaceae</taxon>
        <taxon>Embleya</taxon>
    </lineage>
</organism>
<dbReference type="Pfam" id="PF00497">
    <property type="entry name" value="SBP_bac_3"/>
    <property type="match status" value="1"/>
</dbReference>
<dbReference type="PANTHER" id="PTHR30085">
    <property type="entry name" value="AMINO ACID ABC TRANSPORTER PERMEASE"/>
    <property type="match status" value="1"/>
</dbReference>
<comment type="similarity">
    <text evidence="1 4">Belongs to the bacterial solute-binding protein 3 family.</text>
</comment>
<evidence type="ECO:0000259" key="6">
    <source>
        <dbReference type="SMART" id="SM00062"/>
    </source>
</evidence>
<accession>A0A1T3P5Y5</accession>
<feature type="region of interest" description="Disordered" evidence="5">
    <location>
        <begin position="58"/>
        <end position="90"/>
    </location>
</feature>
<evidence type="ECO:0000256" key="4">
    <source>
        <dbReference type="RuleBase" id="RU003744"/>
    </source>
</evidence>
<evidence type="ECO:0000256" key="2">
    <source>
        <dbReference type="ARBA" id="ARBA00022448"/>
    </source>
</evidence>
<dbReference type="GO" id="GO:0005576">
    <property type="term" value="C:extracellular region"/>
    <property type="evidence" value="ECO:0007669"/>
    <property type="project" value="TreeGrafter"/>
</dbReference>
<evidence type="ECO:0000256" key="1">
    <source>
        <dbReference type="ARBA" id="ARBA00010333"/>
    </source>
</evidence>
<feature type="domain" description="Solute-binding protein family 3/N-terminal" evidence="6">
    <location>
        <begin position="99"/>
        <end position="319"/>
    </location>
</feature>
<keyword evidence="3" id="KW-0732">Signal</keyword>
<keyword evidence="2" id="KW-0813">Transport</keyword>
<evidence type="ECO:0000313" key="9">
    <source>
        <dbReference type="Proteomes" id="UP000190037"/>
    </source>
</evidence>
<dbReference type="GO" id="GO:0006865">
    <property type="term" value="P:amino acid transport"/>
    <property type="evidence" value="ECO:0007669"/>
    <property type="project" value="TreeGrafter"/>
</dbReference>
<dbReference type="STRING" id="159449.B4N89_28850"/>
<dbReference type="InterPro" id="IPR018313">
    <property type="entry name" value="SBP_3_CS"/>
</dbReference>
<dbReference type="GO" id="GO:0016020">
    <property type="term" value="C:membrane"/>
    <property type="evidence" value="ECO:0007669"/>
    <property type="project" value="InterPro"/>
</dbReference>
<dbReference type="InterPro" id="IPR051455">
    <property type="entry name" value="Bact_solute-bind_prot3"/>
</dbReference>
<protein>
    <recommendedName>
        <fullName evidence="10">ABC transporter substrate-binding protein</fullName>
    </recommendedName>
</protein>
<dbReference type="GO" id="GO:0030288">
    <property type="term" value="C:outer membrane-bounded periplasmic space"/>
    <property type="evidence" value="ECO:0007669"/>
    <property type="project" value="TreeGrafter"/>
</dbReference>
<dbReference type="Proteomes" id="UP000190037">
    <property type="component" value="Unassembled WGS sequence"/>
</dbReference>